<feature type="transmembrane region" description="Helical" evidence="1">
    <location>
        <begin position="12"/>
        <end position="29"/>
    </location>
</feature>
<keyword evidence="1" id="KW-0472">Membrane</keyword>
<proteinExistence type="predicted"/>
<protein>
    <submittedName>
        <fullName evidence="2">Uncharacterized protein</fullName>
    </submittedName>
</protein>
<evidence type="ECO:0000313" key="3">
    <source>
        <dbReference type="Proteomes" id="UP000315017"/>
    </source>
</evidence>
<dbReference type="RefSeq" id="WP_145085057.1">
    <property type="nucleotide sequence ID" value="NZ_CP036274.1"/>
</dbReference>
<accession>A0A517Y623</accession>
<dbReference type="AlphaFoldDB" id="A0A517Y623"/>
<feature type="transmembrane region" description="Helical" evidence="1">
    <location>
        <begin position="36"/>
        <end position="53"/>
    </location>
</feature>
<dbReference type="Proteomes" id="UP000315017">
    <property type="component" value="Chromosome"/>
</dbReference>
<evidence type="ECO:0000313" key="2">
    <source>
        <dbReference type="EMBL" id="QDU25689.1"/>
    </source>
</evidence>
<keyword evidence="1" id="KW-1133">Transmembrane helix</keyword>
<dbReference type="KEGG" id="aagg:ETAA8_07590"/>
<organism evidence="2 3">
    <name type="scientific">Anatilimnocola aggregata</name>
    <dbReference type="NCBI Taxonomy" id="2528021"/>
    <lineage>
        <taxon>Bacteria</taxon>
        <taxon>Pseudomonadati</taxon>
        <taxon>Planctomycetota</taxon>
        <taxon>Planctomycetia</taxon>
        <taxon>Pirellulales</taxon>
        <taxon>Pirellulaceae</taxon>
        <taxon>Anatilimnocola</taxon>
    </lineage>
</organism>
<dbReference type="OrthoDB" id="281279at2"/>
<gene>
    <name evidence="2" type="ORF">ETAA8_07590</name>
</gene>
<sequence>MWILDNEYNPALLVFLAAFVALVVFVAWIKTGRKEVLYLLGMVIVLDVGLVMYERFTISDREAIQATLLRVARELETNDRAAVYAAIHPKAVDQRMQAEAELPKYTFSECRITKIHETKVEGNQSPKKATVEFNIIASGSFRSGADVLGETKIPRFIRLSLEQDTDGQWKVTDYYHASPEQAIMQQTGNSDFPKP</sequence>
<name>A0A517Y623_9BACT</name>
<dbReference type="EMBL" id="CP036274">
    <property type="protein sequence ID" value="QDU25689.1"/>
    <property type="molecule type" value="Genomic_DNA"/>
</dbReference>
<evidence type="ECO:0000256" key="1">
    <source>
        <dbReference type="SAM" id="Phobius"/>
    </source>
</evidence>
<keyword evidence="1" id="KW-0812">Transmembrane</keyword>
<reference evidence="2 3" key="1">
    <citation type="submission" date="2019-02" db="EMBL/GenBank/DDBJ databases">
        <title>Deep-cultivation of Planctomycetes and their phenomic and genomic characterization uncovers novel biology.</title>
        <authorList>
            <person name="Wiegand S."/>
            <person name="Jogler M."/>
            <person name="Boedeker C."/>
            <person name="Pinto D."/>
            <person name="Vollmers J."/>
            <person name="Rivas-Marin E."/>
            <person name="Kohn T."/>
            <person name="Peeters S.H."/>
            <person name="Heuer A."/>
            <person name="Rast P."/>
            <person name="Oberbeckmann S."/>
            <person name="Bunk B."/>
            <person name="Jeske O."/>
            <person name="Meyerdierks A."/>
            <person name="Storesund J.E."/>
            <person name="Kallscheuer N."/>
            <person name="Luecker S."/>
            <person name="Lage O.M."/>
            <person name="Pohl T."/>
            <person name="Merkel B.J."/>
            <person name="Hornburger P."/>
            <person name="Mueller R.-W."/>
            <person name="Bruemmer F."/>
            <person name="Labrenz M."/>
            <person name="Spormann A.M."/>
            <person name="Op den Camp H."/>
            <person name="Overmann J."/>
            <person name="Amann R."/>
            <person name="Jetten M.S.M."/>
            <person name="Mascher T."/>
            <person name="Medema M.H."/>
            <person name="Devos D.P."/>
            <person name="Kaster A.-K."/>
            <person name="Ovreas L."/>
            <person name="Rohde M."/>
            <person name="Galperin M.Y."/>
            <person name="Jogler C."/>
        </authorList>
    </citation>
    <scope>NUCLEOTIDE SEQUENCE [LARGE SCALE GENOMIC DNA]</scope>
    <source>
        <strain evidence="2 3">ETA_A8</strain>
    </source>
</reference>
<keyword evidence="3" id="KW-1185">Reference proteome</keyword>